<dbReference type="EMBL" id="GL443213">
    <property type="protein sequence ID" value="EFN62382.1"/>
    <property type="molecule type" value="Genomic_DNA"/>
</dbReference>
<evidence type="ECO:0000256" key="1">
    <source>
        <dbReference type="SAM" id="MobiDB-lite"/>
    </source>
</evidence>
<reference evidence="2 3" key="1">
    <citation type="journal article" date="2010" name="Science">
        <title>Genomic comparison of the ants Camponotus floridanus and Harpegnathos saltator.</title>
        <authorList>
            <person name="Bonasio R."/>
            <person name="Zhang G."/>
            <person name="Ye C."/>
            <person name="Mutti N.S."/>
            <person name="Fang X."/>
            <person name="Qin N."/>
            <person name="Donahue G."/>
            <person name="Yang P."/>
            <person name="Li Q."/>
            <person name="Li C."/>
            <person name="Zhang P."/>
            <person name="Huang Z."/>
            <person name="Berger S.L."/>
            <person name="Reinberg D."/>
            <person name="Wang J."/>
            <person name="Liebig J."/>
        </authorList>
    </citation>
    <scope>NUCLEOTIDE SEQUENCE [LARGE SCALE GENOMIC DNA]</scope>
    <source>
        <strain evidence="3">C129</strain>
    </source>
</reference>
<proteinExistence type="predicted"/>
<dbReference type="AlphaFoldDB" id="E2AVW0"/>
<dbReference type="InParanoid" id="E2AVW0"/>
<feature type="compositionally biased region" description="Low complexity" evidence="1">
    <location>
        <begin position="38"/>
        <end position="48"/>
    </location>
</feature>
<accession>E2AVW0</accession>
<evidence type="ECO:0000313" key="3">
    <source>
        <dbReference type="Proteomes" id="UP000000311"/>
    </source>
</evidence>
<gene>
    <name evidence="2" type="ORF">EAG_01572</name>
</gene>
<dbReference type="Proteomes" id="UP000000311">
    <property type="component" value="Unassembled WGS sequence"/>
</dbReference>
<feature type="compositionally biased region" description="Basic and acidic residues" evidence="1">
    <location>
        <begin position="71"/>
        <end position="81"/>
    </location>
</feature>
<organism evidence="3">
    <name type="scientific">Camponotus floridanus</name>
    <name type="common">Florida carpenter ant</name>
    <dbReference type="NCBI Taxonomy" id="104421"/>
    <lineage>
        <taxon>Eukaryota</taxon>
        <taxon>Metazoa</taxon>
        <taxon>Ecdysozoa</taxon>
        <taxon>Arthropoda</taxon>
        <taxon>Hexapoda</taxon>
        <taxon>Insecta</taxon>
        <taxon>Pterygota</taxon>
        <taxon>Neoptera</taxon>
        <taxon>Endopterygota</taxon>
        <taxon>Hymenoptera</taxon>
        <taxon>Apocrita</taxon>
        <taxon>Aculeata</taxon>
        <taxon>Formicoidea</taxon>
        <taxon>Formicidae</taxon>
        <taxon>Formicinae</taxon>
        <taxon>Camponotus</taxon>
    </lineage>
</organism>
<evidence type="ECO:0000313" key="2">
    <source>
        <dbReference type="EMBL" id="EFN62382.1"/>
    </source>
</evidence>
<feature type="region of interest" description="Disordered" evidence="1">
    <location>
        <begin position="1"/>
        <end position="81"/>
    </location>
</feature>
<sequence length="81" mass="8980">MRTTGHGQRGQRSECATTPQPHHKPGFASPLSGKVRRAPPLAASARPANRGPRAGQGRLMSSDPIRRRRQLKEVRDQSWCE</sequence>
<name>E2AVW0_CAMFO</name>
<keyword evidence="3" id="KW-1185">Reference proteome</keyword>
<protein>
    <submittedName>
        <fullName evidence="2">Uncharacterized protein</fullName>
    </submittedName>
</protein>